<feature type="domain" description="ABC transporter" evidence="6">
    <location>
        <begin position="9"/>
        <end position="251"/>
    </location>
</feature>
<dbReference type="OrthoDB" id="39350at2"/>
<dbReference type="EC" id="3.6.3.17" evidence="7"/>
<dbReference type="CDD" id="cd03216">
    <property type="entry name" value="ABC_Carb_Monos_I"/>
    <property type="match status" value="1"/>
</dbReference>
<dbReference type="InterPro" id="IPR017871">
    <property type="entry name" value="ABC_transporter-like_CS"/>
</dbReference>
<keyword evidence="4" id="KW-0547">Nucleotide-binding</keyword>
<dbReference type="Pfam" id="PF00005">
    <property type="entry name" value="ABC_tran"/>
    <property type="match status" value="2"/>
</dbReference>
<dbReference type="InterPro" id="IPR050107">
    <property type="entry name" value="ABC_carbohydrate_import_ATPase"/>
</dbReference>
<dbReference type="PROSITE" id="PS00211">
    <property type="entry name" value="ABC_TRANSPORTER_1"/>
    <property type="match status" value="1"/>
</dbReference>
<dbReference type="SUPFAM" id="SSF52540">
    <property type="entry name" value="P-loop containing nucleoside triphosphate hydrolases"/>
    <property type="match status" value="2"/>
</dbReference>
<evidence type="ECO:0000256" key="5">
    <source>
        <dbReference type="ARBA" id="ARBA00022840"/>
    </source>
</evidence>
<keyword evidence="8" id="KW-1185">Reference proteome</keyword>
<keyword evidence="1" id="KW-0813">Transport</keyword>
<dbReference type="EMBL" id="CP003740">
    <property type="protein sequence ID" value="AGI68645.1"/>
    <property type="molecule type" value="Genomic_DNA"/>
</dbReference>
<protein>
    <submittedName>
        <fullName evidence="7">Sugar ABC transporter ATP-binding protein</fullName>
        <ecNumber evidence="7">3.6.3.17</ecNumber>
    </submittedName>
</protein>
<feature type="domain" description="ABC transporter" evidence="6">
    <location>
        <begin position="265"/>
        <end position="508"/>
    </location>
</feature>
<dbReference type="SMART" id="SM00382">
    <property type="entry name" value="AAA"/>
    <property type="match status" value="2"/>
</dbReference>
<dbReference type="CDD" id="cd03215">
    <property type="entry name" value="ABC_Carb_Monos_II"/>
    <property type="match status" value="1"/>
</dbReference>
<dbReference type="GO" id="GO:0005524">
    <property type="term" value="F:ATP binding"/>
    <property type="evidence" value="ECO:0007669"/>
    <property type="project" value="UniProtKB-KW"/>
</dbReference>
<dbReference type="AlphaFoldDB" id="M9RFP4"/>
<evidence type="ECO:0000313" key="7">
    <source>
        <dbReference type="EMBL" id="AGI68645.1"/>
    </source>
</evidence>
<keyword evidence="5 7" id="KW-0067">ATP-binding</keyword>
<dbReference type="Gene3D" id="3.40.50.300">
    <property type="entry name" value="P-loop containing nucleotide triphosphate hydrolases"/>
    <property type="match status" value="2"/>
</dbReference>
<name>M9RFP4_9RHOB</name>
<evidence type="ECO:0000259" key="6">
    <source>
        <dbReference type="PROSITE" id="PS50893"/>
    </source>
</evidence>
<evidence type="ECO:0000313" key="8">
    <source>
        <dbReference type="Proteomes" id="UP000005307"/>
    </source>
</evidence>
<dbReference type="HOGENOM" id="CLU_000604_92_3_5"/>
<dbReference type="PANTHER" id="PTHR43790:SF9">
    <property type="entry name" value="GALACTOFURANOSE TRANSPORTER ATP-BINDING PROTEIN YTFR"/>
    <property type="match status" value="1"/>
</dbReference>
<dbReference type="InterPro" id="IPR003439">
    <property type="entry name" value="ABC_transporter-like_ATP-bd"/>
</dbReference>
<proteinExistence type="predicted"/>
<dbReference type="eggNOG" id="COG1129">
    <property type="taxonomic scope" value="Bacteria"/>
</dbReference>
<dbReference type="InterPro" id="IPR027417">
    <property type="entry name" value="P-loop_NTPase"/>
</dbReference>
<evidence type="ECO:0000256" key="2">
    <source>
        <dbReference type="ARBA" id="ARBA00022597"/>
    </source>
</evidence>
<evidence type="ECO:0000256" key="3">
    <source>
        <dbReference type="ARBA" id="ARBA00022737"/>
    </source>
</evidence>
<accession>M9RFP4</accession>
<dbReference type="STRING" id="391626.OAN307_c31090"/>
<dbReference type="GO" id="GO:0016887">
    <property type="term" value="F:ATP hydrolysis activity"/>
    <property type="evidence" value="ECO:0007669"/>
    <property type="project" value="InterPro"/>
</dbReference>
<keyword evidence="3" id="KW-0677">Repeat</keyword>
<dbReference type="RefSeq" id="WP_015500626.1">
    <property type="nucleotide sequence ID" value="NC_020911.1"/>
</dbReference>
<dbReference type="PROSITE" id="PS50893">
    <property type="entry name" value="ABC_TRANSPORTER_2"/>
    <property type="match status" value="2"/>
</dbReference>
<evidence type="ECO:0000256" key="4">
    <source>
        <dbReference type="ARBA" id="ARBA00022741"/>
    </source>
</evidence>
<sequence>MNLTFEPILKMTGIVRRFPGVLALDHVDFEVRKNEILGLLGENGAGKSVMTKIMIGIQQPDEGIISLNGKKTTLNGTIDAIQKGIGGVFQEGSLIPNLSVTENLFLCHEQDFLKWGVLSCRDMRVEAKRLMAMIKLDVNVDTKVSQLSPAAKQMVEIARVLWLAEQYGSTNPIIILDEPTTVLNDRERDTMFEILHELKQRMSIIFISHRLQEVLENCDRLHVLKDGQSVIQMPAAGMQVAEIEKLLVGSEFSGDRFRESEQDTPDGKAIFKVEKFGCTSAFEPLSFELRAGEIISVVGLVGSGKEELCACITGLRAHDQGTITVDGKAPTKGSPKAAVRAGIGHVPVERRDEGLALNMSVADNINYLVLDQLKTSGLINGQKEKQHALKWVVECLIKTPSINVACSGLSGGNQQKIILSKWLSSNVSVLILDHPTRGIDIGAKDEVYRLIRKFAKAGIAMIIMCDTLEEDIGLANRILVMNERKLVKEFDAPPNKKPTPQEIFKLII</sequence>
<dbReference type="PANTHER" id="PTHR43790">
    <property type="entry name" value="CARBOHYDRATE TRANSPORT ATP-BINDING PROTEIN MG119-RELATED"/>
    <property type="match status" value="1"/>
</dbReference>
<keyword evidence="2" id="KW-0762">Sugar transport</keyword>
<evidence type="ECO:0000256" key="1">
    <source>
        <dbReference type="ARBA" id="ARBA00022448"/>
    </source>
</evidence>
<dbReference type="Proteomes" id="UP000005307">
    <property type="component" value="Chromosome"/>
</dbReference>
<gene>
    <name evidence="7" type="ORF">OAN307_c31090</name>
</gene>
<keyword evidence="7" id="KW-0378">Hydrolase</keyword>
<dbReference type="InterPro" id="IPR003593">
    <property type="entry name" value="AAA+_ATPase"/>
</dbReference>
<dbReference type="KEGG" id="oat:OAN307_c31090"/>
<reference evidence="7 8" key="1">
    <citation type="journal article" date="2013" name="PLoS ONE">
        <title>Poles Apart: Arctic and Antarctic Octadecabacter strains Share High Genome Plasticity and a New Type of Xanthorhodopsin.</title>
        <authorList>
            <person name="Vollmers J."/>
            <person name="Voget S."/>
            <person name="Dietrich S."/>
            <person name="Gollnow K."/>
            <person name="Smits M."/>
            <person name="Meyer K."/>
            <person name="Brinkhoff T."/>
            <person name="Simon M."/>
            <person name="Daniel R."/>
        </authorList>
    </citation>
    <scope>NUCLEOTIDE SEQUENCE [LARGE SCALE GENOMIC DNA]</scope>
    <source>
        <strain evidence="7 8">307</strain>
    </source>
</reference>
<organism evidence="7 8">
    <name type="scientific">Octadecabacter antarcticus 307</name>
    <dbReference type="NCBI Taxonomy" id="391626"/>
    <lineage>
        <taxon>Bacteria</taxon>
        <taxon>Pseudomonadati</taxon>
        <taxon>Pseudomonadota</taxon>
        <taxon>Alphaproteobacteria</taxon>
        <taxon>Rhodobacterales</taxon>
        <taxon>Roseobacteraceae</taxon>
        <taxon>Octadecabacter</taxon>
    </lineage>
</organism>